<dbReference type="Proteomes" id="UP000018445">
    <property type="component" value="Unassembled WGS sequence"/>
</dbReference>
<evidence type="ECO:0000256" key="2">
    <source>
        <dbReference type="ARBA" id="ARBA00022638"/>
    </source>
</evidence>
<gene>
    <name evidence="5" type="ORF">F959_01637</name>
</gene>
<dbReference type="GO" id="GO:0016998">
    <property type="term" value="P:cell wall macromolecule catabolic process"/>
    <property type="evidence" value="ECO:0007669"/>
    <property type="project" value="InterPro"/>
</dbReference>
<dbReference type="GO" id="GO:0042742">
    <property type="term" value="P:defense response to bacterium"/>
    <property type="evidence" value="ECO:0007669"/>
    <property type="project" value="UniProtKB-KW"/>
</dbReference>
<dbReference type="GO" id="GO:0009253">
    <property type="term" value="P:peptidoglycan catabolic process"/>
    <property type="evidence" value="ECO:0007669"/>
    <property type="project" value="InterPro"/>
</dbReference>
<dbReference type="InterPro" id="IPR023347">
    <property type="entry name" value="Lysozyme_dom_sf"/>
</dbReference>
<keyword evidence="2 3" id="KW-0081">Bacteriolytic enzyme</keyword>
<dbReference type="PATRIC" id="fig|1191460.12.peg.1621"/>
<keyword evidence="6" id="KW-1185">Reference proteome</keyword>
<accession>N8ZZ67</accession>
<dbReference type="SUPFAM" id="SSF53955">
    <property type="entry name" value="Lysozyme-like"/>
    <property type="match status" value="1"/>
</dbReference>
<dbReference type="InterPro" id="IPR002196">
    <property type="entry name" value="Glyco_hydro_24"/>
</dbReference>
<dbReference type="EMBL" id="APPO01000013">
    <property type="protein sequence ID" value="ENV36830.1"/>
    <property type="molecule type" value="Genomic_DNA"/>
</dbReference>
<dbReference type="AlphaFoldDB" id="N8ZZ67"/>
<comment type="similarity">
    <text evidence="3">Belongs to the glycosyl hydrolase 24 family.</text>
</comment>
<name>N8ZZ67_ACIVR</name>
<dbReference type="HOGENOM" id="CLU_361568_0_0_6"/>
<dbReference type="Gene3D" id="1.10.530.40">
    <property type="match status" value="1"/>
</dbReference>
<organism evidence="5 6">
    <name type="scientific">Acinetobacter venetianus (strain ATCC 31012 / DSM 23050 / BCRC 14357 / CCUG 45561 / CIP 110063 / KCTC 2702 / LMG 19082 / RAG-1)</name>
    <dbReference type="NCBI Taxonomy" id="1191460"/>
    <lineage>
        <taxon>Bacteria</taxon>
        <taxon>Pseudomonadati</taxon>
        <taxon>Pseudomonadota</taxon>
        <taxon>Gammaproteobacteria</taxon>
        <taxon>Moraxellales</taxon>
        <taxon>Moraxellaceae</taxon>
        <taxon>Acinetobacter</taxon>
    </lineage>
</organism>
<feature type="compositionally biased region" description="Basic and acidic residues" evidence="4">
    <location>
        <begin position="143"/>
        <end position="152"/>
    </location>
</feature>
<evidence type="ECO:0000313" key="6">
    <source>
        <dbReference type="Proteomes" id="UP000018445"/>
    </source>
</evidence>
<dbReference type="EC" id="3.2.1.17" evidence="3"/>
<keyword evidence="1 3" id="KW-0929">Antimicrobial</keyword>
<reference evidence="5 6" key="1">
    <citation type="submission" date="2013-02" db="EMBL/GenBank/DDBJ databases">
        <title>The Genome Sequence of Acinetobacter venetianus CIP 110063.</title>
        <authorList>
            <consortium name="The Broad Institute Genome Sequencing Platform"/>
            <consortium name="The Broad Institute Genome Sequencing Center for Infectious Disease"/>
            <person name="Cerqueira G."/>
            <person name="Feldgarden M."/>
            <person name="Courvalin P."/>
            <person name="Perichon B."/>
            <person name="Grillot-Courvalin C."/>
            <person name="Clermont D."/>
            <person name="Rocha E."/>
            <person name="Yoon E.-J."/>
            <person name="Nemec A."/>
            <person name="Walker B."/>
            <person name="Young S.K."/>
            <person name="Zeng Q."/>
            <person name="Gargeya S."/>
            <person name="Fitzgerald M."/>
            <person name="Haas B."/>
            <person name="Abouelleil A."/>
            <person name="Alvarado L."/>
            <person name="Arachchi H.M."/>
            <person name="Berlin A.M."/>
            <person name="Chapman S.B."/>
            <person name="Dewar J."/>
            <person name="Goldberg J."/>
            <person name="Griggs A."/>
            <person name="Gujja S."/>
            <person name="Hansen M."/>
            <person name="Howarth C."/>
            <person name="Imamovic A."/>
            <person name="Larimer J."/>
            <person name="McCowan C."/>
            <person name="Murphy C."/>
            <person name="Neiman D."/>
            <person name="Pearson M."/>
            <person name="Priest M."/>
            <person name="Roberts A."/>
            <person name="Saif S."/>
            <person name="Shea T."/>
            <person name="Sisk P."/>
            <person name="Sykes S."/>
            <person name="Wortman J."/>
            <person name="Nusbaum C."/>
            <person name="Birren B."/>
        </authorList>
    </citation>
    <scope>NUCLEOTIDE SEQUENCE [LARGE SCALE GENOMIC DNA]</scope>
    <source>
        <strain evidence="6">ATCC 31012 / DSM 23050 / BCRC 14357 / CCUG 45561 / CIP 110063 / KCTC 2702 / LMG 19082 / RAG-1</strain>
    </source>
</reference>
<evidence type="ECO:0000256" key="3">
    <source>
        <dbReference type="RuleBase" id="RU003788"/>
    </source>
</evidence>
<evidence type="ECO:0000313" key="5">
    <source>
        <dbReference type="EMBL" id="ENV36830.1"/>
    </source>
</evidence>
<evidence type="ECO:0000256" key="4">
    <source>
        <dbReference type="SAM" id="MobiDB-lite"/>
    </source>
</evidence>
<keyword evidence="3" id="KW-0378">Hydrolase</keyword>
<dbReference type="GeneID" id="58194514"/>
<evidence type="ECO:0000256" key="1">
    <source>
        <dbReference type="ARBA" id="ARBA00022529"/>
    </source>
</evidence>
<dbReference type="GO" id="GO:0031640">
    <property type="term" value="P:killing of cells of another organism"/>
    <property type="evidence" value="ECO:0007669"/>
    <property type="project" value="UniProtKB-KW"/>
</dbReference>
<comment type="caution">
    <text evidence="5">The sequence shown here is derived from an EMBL/GenBank/DDBJ whole genome shotgun (WGS) entry which is preliminary data.</text>
</comment>
<dbReference type="OrthoDB" id="6660684at2"/>
<dbReference type="Pfam" id="PF00959">
    <property type="entry name" value="Phage_lysozyme"/>
    <property type="match status" value="1"/>
</dbReference>
<dbReference type="RefSeq" id="WP_004878986.1">
    <property type="nucleotide sequence ID" value="NZ_AKIQ01000062.1"/>
</dbReference>
<feature type="region of interest" description="Disordered" evidence="4">
    <location>
        <begin position="143"/>
        <end position="162"/>
    </location>
</feature>
<sequence length="739" mass="79329">MSNSESGLQYDELGFLIGLKQTGRDVAKIDKNVEQIRDILLGLHKELEHQYSTKSIQPKPKLSALEQALINAQNKPVELDDLIKDKANSFVQSAVVLDRVAKTLEELIAESDTPKKTENKIKQTKPRAVEISSTEDLVREFGNSERKRDENGRFVGSSKETQSTVRKVAQTLGAAIKDVMPSNPQGVDPTLDAINEVSTVLSPVKRAAGFMLRPLTGFMKSRKRNEPLPKEQADHNKKQVKLLQRIADNLQSKGGLLGGIGKLLGAGGGIVGGLLGSLGGLFKKGGKGLSKILKFGKGIPVIGALLTAMSFSGWDKKNTKEKGGTVGSAVGGIAGGALGSLLGPLGTIAGAAIGSWVGEKLGGIVAPYVKEWTDSLINADIPSTIKKGWDGFIDLVSKAFDVSPVGAAIEVGKSAVDWIKEKVGGGKFNPSDLLRKQYGGSGLNESNPVKFGDAANSGKLEGTTAAEKTKSLLRKHEGFSQDAYWDVNAYRIGYGSDTITDENGNIKRVTKKSKVTKEDAERDLVRRSEIFAKEAREKVGASSWDKLPEDTQAALTSVAYNYGSLPKRVVKAVQTGDLDKISDSVRGLEVHNNGVNKNRRNNEADIIKNSKFQKPSNVEPSKNVKESNDVVQNTDSTMPKSAIAQQAESTIQKAKNNTSVLNMQSSVTPVAARSNSLATSYTPPKIESKIQPAKEYLTSPKPQEVVVKNQNNGTINQNVSNRMLAHAITGGLGQDKWNG</sequence>
<comment type="catalytic activity">
    <reaction evidence="3">
        <text>Hydrolysis of (1-&gt;4)-beta-linkages between N-acetylmuramic acid and N-acetyl-D-glucosamine residues in a peptidoglycan and between N-acetyl-D-glucosamine residues in chitodextrins.</text>
        <dbReference type="EC" id="3.2.1.17"/>
    </reaction>
</comment>
<proteinExistence type="inferred from homology"/>
<dbReference type="InterPro" id="IPR023346">
    <property type="entry name" value="Lysozyme-like_dom_sf"/>
</dbReference>
<keyword evidence="3" id="KW-0326">Glycosidase</keyword>
<protein>
    <recommendedName>
        <fullName evidence="3">Lysozyme</fullName>
        <ecNumber evidence="3">3.2.1.17</ecNumber>
    </recommendedName>
</protein>
<dbReference type="GO" id="GO:0003796">
    <property type="term" value="F:lysozyme activity"/>
    <property type="evidence" value="ECO:0007669"/>
    <property type="project" value="UniProtKB-EC"/>
</dbReference>
<dbReference type="eggNOG" id="COG3772">
    <property type="taxonomic scope" value="Bacteria"/>
</dbReference>